<proteinExistence type="predicted"/>
<reference evidence="1 2" key="1">
    <citation type="submission" date="2021-06" db="EMBL/GenBank/DDBJ databases">
        <authorList>
            <person name="Kallberg Y."/>
            <person name="Tangrot J."/>
            <person name="Rosling A."/>
        </authorList>
    </citation>
    <scope>NUCLEOTIDE SEQUENCE [LARGE SCALE GENOMIC DNA]</scope>
    <source>
        <strain evidence="1 2">120-4 pot B 10/14</strain>
    </source>
</reference>
<evidence type="ECO:0000313" key="1">
    <source>
        <dbReference type="EMBL" id="CAG8737089.1"/>
    </source>
</evidence>
<gene>
    <name evidence="1" type="ORF">GMARGA_LOCUS14981</name>
</gene>
<organism evidence="1 2">
    <name type="scientific">Gigaspora margarita</name>
    <dbReference type="NCBI Taxonomy" id="4874"/>
    <lineage>
        <taxon>Eukaryota</taxon>
        <taxon>Fungi</taxon>
        <taxon>Fungi incertae sedis</taxon>
        <taxon>Mucoromycota</taxon>
        <taxon>Glomeromycotina</taxon>
        <taxon>Glomeromycetes</taxon>
        <taxon>Diversisporales</taxon>
        <taxon>Gigasporaceae</taxon>
        <taxon>Gigaspora</taxon>
    </lineage>
</organism>
<name>A0ABN7V6I4_GIGMA</name>
<evidence type="ECO:0000313" key="2">
    <source>
        <dbReference type="Proteomes" id="UP000789901"/>
    </source>
</evidence>
<feature type="non-terminal residue" evidence="1">
    <location>
        <position position="1"/>
    </location>
</feature>
<keyword evidence="2" id="KW-1185">Reference proteome</keyword>
<comment type="caution">
    <text evidence="1">The sequence shown here is derived from an EMBL/GenBank/DDBJ whole genome shotgun (WGS) entry which is preliminary data.</text>
</comment>
<dbReference type="EMBL" id="CAJVQB010010145">
    <property type="protein sequence ID" value="CAG8737089.1"/>
    <property type="molecule type" value="Genomic_DNA"/>
</dbReference>
<sequence length="65" mass="7557">NTREDEPAKLRENSETYEQELSNKIVILTLFLNDTAFNDLFEWFIEDFATVIIANNVNKKISSTC</sequence>
<dbReference type="Proteomes" id="UP000789901">
    <property type="component" value="Unassembled WGS sequence"/>
</dbReference>
<protein>
    <submittedName>
        <fullName evidence="1">5625_t:CDS:1</fullName>
    </submittedName>
</protein>
<accession>A0ABN7V6I4</accession>